<evidence type="ECO:0000256" key="6">
    <source>
        <dbReference type="ARBA" id="ARBA00022827"/>
    </source>
</evidence>
<keyword evidence="21" id="KW-1185">Reference proteome</keyword>
<evidence type="ECO:0000256" key="13">
    <source>
        <dbReference type="ARBA" id="ARBA00023235"/>
    </source>
</evidence>
<keyword evidence="3" id="KW-0153">Cholesterol metabolism</keyword>
<dbReference type="GO" id="GO:0046872">
    <property type="term" value="F:metal ion binding"/>
    <property type="evidence" value="ECO:0007669"/>
    <property type="project" value="UniProtKB-KW"/>
</dbReference>
<dbReference type="GO" id="GO:0051536">
    <property type="term" value="F:iron-sulfur cluster binding"/>
    <property type="evidence" value="ECO:0007669"/>
    <property type="project" value="UniProtKB-KW"/>
</dbReference>
<evidence type="ECO:0000256" key="2">
    <source>
        <dbReference type="ARBA" id="ARBA00010790"/>
    </source>
</evidence>
<dbReference type="AlphaFoldDB" id="A0A1I4R8M1"/>
<dbReference type="InterPro" id="IPR003953">
    <property type="entry name" value="FAD-dep_OxRdtase_2_FAD-bd"/>
</dbReference>
<name>A0A1I4R8M1_9PROT</name>
<dbReference type="PANTHER" id="PTHR47470">
    <property type="entry name" value="CHOLESTEROL OXIDASE"/>
    <property type="match status" value="1"/>
</dbReference>
<evidence type="ECO:0000313" key="20">
    <source>
        <dbReference type="EMBL" id="SFM48611.1"/>
    </source>
</evidence>
<dbReference type="Pfam" id="PF00890">
    <property type="entry name" value="FAD_binding_2"/>
    <property type="match status" value="1"/>
</dbReference>
<evidence type="ECO:0000256" key="11">
    <source>
        <dbReference type="ARBA" id="ARBA00023166"/>
    </source>
</evidence>
<dbReference type="InterPro" id="IPR017900">
    <property type="entry name" value="4Fe4S_Fe_S_CS"/>
</dbReference>
<dbReference type="InterPro" id="IPR017896">
    <property type="entry name" value="4Fe4S_Fe-S-bd"/>
</dbReference>
<dbReference type="GO" id="GO:0008203">
    <property type="term" value="P:cholesterol metabolic process"/>
    <property type="evidence" value="ECO:0007669"/>
    <property type="project" value="UniProtKB-KW"/>
</dbReference>
<keyword evidence="10" id="KW-0443">Lipid metabolism</keyword>
<sequence length="736" mass="80692">MSISLTFKETMSGYFTLGVTDPAEGAKVGKQNNTQLAMHAKVSLDDLDRFLSDPNHLGWLTGTIDFPPFGTGIAANSGIFNLFKPTNDPDVTYMVYELAFQHQGQDYYLAGHKNVKDDPAGFDLWSDTTTLYTCLYQGKDKSGPIVGAGILTLGVKQLADLLSTIQVPGATSLAEKAHAIEKFGAFFAGKLWDSYIIPKFGKQLLDKSHDETLHYDVIVIGSGFGGAITGCRLAEKGLKVCILERGRRWEVKDYPRDPKDAWLWSNEKPAELNGWIDLRTYPNMAVAQCSGVGGGSLIYANIFVEAEPFVFDMGWPKEITYESLKPYYEKTGKMLNVQEVPDNQWPAKMKLMKEAAEKSGYSSRFRKMPLAVNFDPDFSYDRADPFGNQHSKYHINAFGQEQGTCIHCGNCDIGCPVKARNTLDLNYIPLAEQHGAVVKPLHLVQRITPLQSGTGYRVDFNVIDIDRKKLAPGFLNAKKVIVAAGTMGTNELLLRCRDQYGTLPNLSSVLGTGWSSNGDFLTPAIFNNRDISPTQGPTITSAIDFLDGSFKGQRFWVQDGGLPNLIKDAVTGLSTDHQYGHFFSVLQTLVKNNTPLSCVMPWFGQAVDASDGVLKLSRSRIPPFRHKMELNWNIQKSAGAVQALIDMHIELSKATGGAAEVPLTWTVLKNLITPHPLGGCRIGTSSTDGVVDHKGEVFGHPGLYIADGSIIPKAVGLNPSRTIAALAERMAELIKP</sequence>
<comment type="similarity">
    <text evidence="2">Belongs to the GMC oxidoreductase family.</text>
</comment>
<reference evidence="21" key="1">
    <citation type="submission" date="2016-10" db="EMBL/GenBank/DDBJ databases">
        <authorList>
            <person name="Varghese N."/>
            <person name="Submissions S."/>
        </authorList>
    </citation>
    <scope>NUCLEOTIDE SEQUENCE [LARGE SCALE GENOMIC DNA]</scope>
    <source>
        <strain evidence="21">Nm44</strain>
    </source>
</reference>
<evidence type="ECO:0000256" key="18">
    <source>
        <dbReference type="ARBA" id="ARBA00049778"/>
    </source>
</evidence>
<evidence type="ECO:0000256" key="8">
    <source>
        <dbReference type="ARBA" id="ARBA00023004"/>
    </source>
</evidence>
<keyword evidence="6" id="KW-0274">FAD</keyword>
<proteinExistence type="inferred from homology"/>
<dbReference type="PROSITE" id="PS51379">
    <property type="entry name" value="4FE4S_FER_2"/>
    <property type="match status" value="1"/>
</dbReference>
<evidence type="ECO:0000256" key="3">
    <source>
        <dbReference type="ARBA" id="ARBA00022548"/>
    </source>
</evidence>
<evidence type="ECO:0000256" key="5">
    <source>
        <dbReference type="ARBA" id="ARBA00022723"/>
    </source>
</evidence>
<dbReference type="Gene3D" id="3.50.50.60">
    <property type="entry name" value="FAD/NAD(P)-binding domain"/>
    <property type="match status" value="3"/>
</dbReference>
<dbReference type="InterPro" id="IPR052542">
    <property type="entry name" value="Cholesterol_Oxidase"/>
</dbReference>
<keyword evidence="11" id="KW-1207">Sterol metabolism</keyword>
<evidence type="ECO:0000256" key="16">
    <source>
        <dbReference type="ARBA" id="ARBA00049723"/>
    </source>
</evidence>
<organism evidence="20 21">
    <name type="scientific">Nitrosomonas communis</name>
    <dbReference type="NCBI Taxonomy" id="44574"/>
    <lineage>
        <taxon>Bacteria</taxon>
        <taxon>Pseudomonadati</taxon>
        <taxon>Pseudomonadota</taxon>
        <taxon>Betaproteobacteria</taxon>
        <taxon>Nitrosomonadales</taxon>
        <taxon>Nitrosomonadaceae</taxon>
        <taxon>Nitrosomonas</taxon>
    </lineage>
</organism>
<evidence type="ECO:0000313" key="21">
    <source>
        <dbReference type="Proteomes" id="UP000183287"/>
    </source>
</evidence>
<keyword evidence="12" id="KW-0753">Steroid metabolism</keyword>
<dbReference type="GO" id="GO:0016995">
    <property type="term" value="F:cholesterol oxidase activity"/>
    <property type="evidence" value="ECO:0007669"/>
    <property type="project" value="UniProtKB-EC"/>
</dbReference>
<evidence type="ECO:0000256" key="12">
    <source>
        <dbReference type="ARBA" id="ARBA00023221"/>
    </source>
</evidence>
<dbReference type="RefSeq" id="WP_218152066.1">
    <property type="nucleotide sequence ID" value="NZ_FOUB01000031.1"/>
</dbReference>
<dbReference type="EMBL" id="FOUB01000031">
    <property type="protein sequence ID" value="SFM48611.1"/>
    <property type="molecule type" value="Genomic_DNA"/>
</dbReference>
<dbReference type="EC" id="5.3.3.1" evidence="14"/>
<dbReference type="Pfam" id="PF05199">
    <property type="entry name" value="GMC_oxred_C"/>
    <property type="match status" value="1"/>
</dbReference>
<evidence type="ECO:0000256" key="15">
    <source>
        <dbReference type="ARBA" id="ARBA00049645"/>
    </source>
</evidence>
<dbReference type="STRING" id="44574.AAW31_14705"/>
<dbReference type="GO" id="GO:0004769">
    <property type="term" value="F:steroid Delta-isomerase activity"/>
    <property type="evidence" value="ECO:0007669"/>
    <property type="project" value="UniProtKB-EC"/>
</dbReference>
<keyword evidence="13" id="KW-0413">Isomerase</keyword>
<accession>A0A1I4R8M1</accession>
<dbReference type="InterPro" id="IPR036188">
    <property type="entry name" value="FAD/NAD-bd_sf"/>
</dbReference>
<evidence type="ECO:0000256" key="17">
    <source>
        <dbReference type="ARBA" id="ARBA00049744"/>
    </source>
</evidence>
<keyword evidence="5" id="KW-0479">Metal-binding</keyword>
<keyword evidence="8" id="KW-0408">Iron</keyword>
<evidence type="ECO:0000256" key="7">
    <source>
        <dbReference type="ARBA" id="ARBA00023002"/>
    </source>
</evidence>
<evidence type="ECO:0000256" key="4">
    <source>
        <dbReference type="ARBA" id="ARBA00022630"/>
    </source>
</evidence>
<comment type="pathway">
    <text evidence="15">Steroid metabolism; cholesterol degradation.</text>
</comment>
<evidence type="ECO:0000259" key="19">
    <source>
        <dbReference type="PROSITE" id="PS51379"/>
    </source>
</evidence>
<keyword evidence="9" id="KW-0411">Iron-sulfur</keyword>
<evidence type="ECO:0000256" key="1">
    <source>
        <dbReference type="ARBA" id="ARBA00001974"/>
    </source>
</evidence>
<dbReference type="EC" id="1.1.3.6" evidence="16"/>
<dbReference type="InterPro" id="IPR007867">
    <property type="entry name" value="GMC_OxRtase_C"/>
</dbReference>
<evidence type="ECO:0000256" key="10">
    <source>
        <dbReference type="ARBA" id="ARBA00023098"/>
    </source>
</evidence>
<evidence type="ECO:0000256" key="14">
    <source>
        <dbReference type="ARBA" id="ARBA00038856"/>
    </source>
</evidence>
<dbReference type="PANTHER" id="PTHR47470:SF1">
    <property type="entry name" value="FAD-DEPENDENT OXIDOREDUCTASE 2 FAD BINDING DOMAIN-CONTAINING PROTEIN"/>
    <property type="match status" value="1"/>
</dbReference>
<gene>
    <name evidence="20" type="ORF">SAMN05421863_103115</name>
</gene>
<comment type="cofactor">
    <cofactor evidence="1">
        <name>FAD</name>
        <dbReference type="ChEBI" id="CHEBI:57692"/>
    </cofactor>
</comment>
<dbReference type="Proteomes" id="UP000183287">
    <property type="component" value="Unassembled WGS sequence"/>
</dbReference>
<evidence type="ECO:0000256" key="9">
    <source>
        <dbReference type="ARBA" id="ARBA00023014"/>
    </source>
</evidence>
<feature type="domain" description="4Fe-4S ferredoxin-type" evidence="19">
    <location>
        <begin position="396"/>
        <end position="425"/>
    </location>
</feature>
<keyword evidence="4" id="KW-0285">Flavoprotein</keyword>
<protein>
    <recommendedName>
        <fullName evidence="17">Cholesterol oxidase</fullName>
        <ecNumber evidence="16">1.1.3.6</ecNumber>
        <ecNumber evidence="14">5.3.3.1</ecNumber>
    </recommendedName>
    <alternativeName>
        <fullName evidence="18">Cholesterol isomerase</fullName>
    </alternativeName>
</protein>
<dbReference type="PROSITE" id="PS00198">
    <property type="entry name" value="4FE4S_FER_1"/>
    <property type="match status" value="1"/>
</dbReference>
<keyword evidence="7" id="KW-0560">Oxidoreductase</keyword>
<dbReference type="SUPFAM" id="SSF51905">
    <property type="entry name" value="FAD/NAD(P)-binding domain"/>
    <property type="match status" value="1"/>
</dbReference>